<evidence type="ECO:0000256" key="3">
    <source>
        <dbReference type="ARBA" id="ARBA00022692"/>
    </source>
</evidence>
<evidence type="ECO:0000256" key="4">
    <source>
        <dbReference type="ARBA" id="ARBA00022989"/>
    </source>
</evidence>
<dbReference type="CDD" id="cd00637">
    <property type="entry name" value="7tm_classA_rhodopsin-like"/>
    <property type="match status" value="2"/>
</dbReference>
<evidence type="ECO:0000256" key="5">
    <source>
        <dbReference type="ARBA" id="ARBA00023136"/>
    </source>
</evidence>
<feature type="transmembrane region" description="Helical" evidence="7">
    <location>
        <begin position="129"/>
        <end position="149"/>
    </location>
</feature>
<evidence type="ECO:0000256" key="1">
    <source>
        <dbReference type="ARBA" id="ARBA00004651"/>
    </source>
</evidence>
<keyword evidence="5 7" id="KW-0472">Membrane</keyword>
<dbReference type="PROSITE" id="PS50262">
    <property type="entry name" value="G_PROTEIN_RECEP_F1_2"/>
    <property type="match status" value="3"/>
</dbReference>
<feature type="domain" description="G-protein coupled receptors family 1 profile" evidence="8">
    <location>
        <begin position="293"/>
        <end position="391"/>
    </location>
</feature>
<evidence type="ECO:0000313" key="10">
    <source>
        <dbReference type="Proteomes" id="UP001159405"/>
    </source>
</evidence>
<feature type="transmembrane region" description="Helical" evidence="7">
    <location>
        <begin position="371"/>
        <end position="393"/>
    </location>
</feature>
<feature type="transmembrane region" description="Helical" evidence="7">
    <location>
        <begin position="342"/>
        <end position="365"/>
    </location>
</feature>
<feature type="domain" description="G-protein coupled receptors family 1 profile" evidence="8">
    <location>
        <begin position="1"/>
        <end position="147"/>
    </location>
</feature>
<keyword evidence="2" id="KW-1003">Cell membrane</keyword>
<comment type="caution">
    <text evidence="9">The sequence shown here is derived from an EMBL/GenBank/DDBJ whole genome shotgun (WGS) entry which is preliminary data.</text>
</comment>
<keyword evidence="4 7" id="KW-1133">Transmembrane helix</keyword>
<feature type="transmembrane region" description="Helical" evidence="7">
    <location>
        <begin position="37"/>
        <end position="56"/>
    </location>
</feature>
<keyword evidence="6" id="KW-0297">G-protein coupled receptor</keyword>
<evidence type="ECO:0000256" key="7">
    <source>
        <dbReference type="SAM" id="Phobius"/>
    </source>
</evidence>
<dbReference type="PANTHER" id="PTHR22750">
    <property type="entry name" value="G-PROTEIN COUPLED RECEPTOR"/>
    <property type="match status" value="1"/>
</dbReference>
<dbReference type="SMART" id="SM01381">
    <property type="entry name" value="7TM_GPCR_Srsx"/>
    <property type="match status" value="1"/>
</dbReference>
<evidence type="ECO:0000313" key="9">
    <source>
        <dbReference type="EMBL" id="CAH3104025.1"/>
    </source>
</evidence>
<feature type="transmembrane region" description="Helical" evidence="7">
    <location>
        <begin position="235"/>
        <end position="259"/>
    </location>
</feature>
<reference evidence="9 10" key="1">
    <citation type="submission" date="2022-05" db="EMBL/GenBank/DDBJ databases">
        <authorList>
            <consortium name="Genoscope - CEA"/>
            <person name="William W."/>
        </authorList>
    </citation>
    <scope>NUCLEOTIDE SEQUENCE [LARGE SCALE GENOMIC DNA]</scope>
</reference>
<evidence type="ECO:0000256" key="2">
    <source>
        <dbReference type="ARBA" id="ARBA00022475"/>
    </source>
</evidence>
<dbReference type="Proteomes" id="UP001159405">
    <property type="component" value="Unassembled WGS sequence"/>
</dbReference>
<dbReference type="PROSITE" id="PS00237">
    <property type="entry name" value="G_PROTEIN_RECEP_F1_1"/>
    <property type="match status" value="1"/>
</dbReference>
<feature type="transmembrane region" description="Helical" evidence="7">
    <location>
        <begin position="98"/>
        <end position="117"/>
    </location>
</feature>
<feature type="transmembrane region" description="Helical" evidence="7">
    <location>
        <begin position="192"/>
        <end position="214"/>
    </location>
</feature>
<keyword evidence="10" id="KW-1185">Reference proteome</keyword>
<sequence>MRYPNMMTSRRATCVAATFWCKNVILSLLSIWKKNSIFLVALVFVALCIFISSITYNEIYRIVRHHQHQIHAQQQAVQSMNAEQNLKIQAKEHAANTFIYYICMVLCYLPAAVSALIRVTYEEHWNIRWHFAGAILFMNSAINPFLYFWRNRETSVIINSVLNALLIPICIAGNVLVLAAVWRNPSLRTPSIILQCSLAVSDLLVGLLALPLDIAVALTPLSQVSSDSRLSQARLVLTIQLCCVSLDTMTAISVDRYLALHYHMRYPNMMTSRRATCKTAILLVAVVFFALCLFISSITYNAIYRIVRHHQHQMHAQQQAVQSMNAEQNLKIQAKKRAANTFIYYICMVLCYFPVAVSSLIWVTYKEHWNIRWHFADTILFMNSAINPFLYCWRNREVREAVL</sequence>
<feature type="transmembrane region" description="Helical" evidence="7">
    <location>
        <begin position="161"/>
        <end position="180"/>
    </location>
</feature>
<dbReference type="InterPro" id="IPR017452">
    <property type="entry name" value="GPCR_Rhodpsn_7TM"/>
</dbReference>
<keyword evidence="3 6" id="KW-0812">Transmembrane</keyword>
<feature type="non-terminal residue" evidence="9">
    <location>
        <position position="403"/>
    </location>
</feature>
<protein>
    <recommendedName>
        <fullName evidence="8">G-protein coupled receptors family 1 profile domain-containing protein</fullName>
    </recommendedName>
</protein>
<feature type="domain" description="G-protein coupled receptors family 1 profile" evidence="8">
    <location>
        <begin position="173"/>
        <end position="289"/>
    </location>
</feature>
<dbReference type="SUPFAM" id="SSF81321">
    <property type="entry name" value="Family A G protein-coupled receptor-like"/>
    <property type="match status" value="2"/>
</dbReference>
<organism evidence="9 10">
    <name type="scientific">Porites lobata</name>
    <dbReference type="NCBI Taxonomy" id="104759"/>
    <lineage>
        <taxon>Eukaryota</taxon>
        <taxon>Metazoa</taxon>
        <taxon>Cnidaria</taxon>
        <taxon>Anthozoa</taxon>
        <taxon>Hexacorallia</taxon>
        <taxon>Scleractinia</taxon>
        <taxon>Fungiina</taxon>
        <taxon>Poritidae</taxon>
        <taxon>Porites</taxon>
    </lineage>
</organism>
<comment type="subcellular location">
    <subcellularLocation>
        <location evidence="1">Cell membrane</location>
        <topology evidence="1">Multi-pass membrane protein</topology>
    </subcellularLocation>
</comment>
<comment type="similarity">
    <text evidence="6">Belongs to the G-protein coupled receptor 1 family.</text>
</comment>
<accession>A0ABN8NCG9</accession>
<evidence type="ECO:0000259" key="8">
    <source>
        <dbReference type="PROSITE" id="PS50262"/>
    </source>
</evidence>
<dbReference type="Pfam" id="PF00001">
    <property type="entry name" value="7tm_1"/>
    <property type="match status" value="2"/>
</dbReference>
<dbReference type="PRINTS" id="PR00237">
    <property type="entry name" value="GPCRRHODOPSN"/>
</dbReference>
<keyword evidence="6" id="KW-0675">Receptor</keyword>
<keyword evidence="6" id="KW-0807">Transducer</keyword>
<feature type="transmembrane region" description="Helical" evidence="7">
    <location>
        <begin position="279"/>
        <end position="304"/>
    </location>
</feature>
<proteinExistence type="inferred from homology"/>
<dbReference type="Gene3D" id="1.20.1070.10">
    <property type="entry name" value="Rhodopsin 7-helix transmembrane proteins"/>
    <property type="match status" value="3"/>
</dbReference>
<name>A0ABN8NCG9_9CNID</name>
<feature type="transmembrane region" description="Helical" evidence="7">
    <location>
        <begin position="12"/>
        <end position="31"/>
    </location>
</feature>
<gene>
    <name evidence="9" type="ORF">PLOB_00011125</name>
</gene>
<dbReference type="EMBL" id="CALNXK010000016">
    <property type="protein sequence ID" value="CAH3104025.1"/>
    <property type="molecule type" value="Genomic_DNA"/>
</dbReference>
<evidence type="ECO:0000256" key="6">
    <source>
        <dbReference type="RuleBase" id="RU000688"/>
    </source>
</evidence>
<dbReference type="InterPro" id="IPR000276">
    <property type="entry name" value="GPCR_Rhodpsn"/>
</dbReference>